<evidence type="ECO:0000256" key="3">
    <source>
        <dbReference type="ARBA" id="ARBA00022679"/>
    </source>
</evidence>
<dbReference type="Pfam" id="PF06029">
    <property type="entry name" value="AlkA_N"/>
    <property type="match status" value="1"/>
</dbReference>
<keyword evidence="14" id="KW-1185">Reference proteome</keyword>
<dbReference type="InterPro" id="IPR035451">
    <property type="entry name" value="Ada-like_dom_sf"/>
</dbReference>
<evidence type="ECO:0000256" key="4">
    <source>
        <dbReference type="ARBA" id="ARBA00022723"/>
    </source>
</evidence>
<evidence type="ECO:0000313" key="13">
    <source>
        <dbReference type="EMBL" id="PRO75339.1"/>
    </source>
</evidence>
<dbReference type="EMBL" id="PVNP01000013">
    <property type="protein sequence ID" value="PRO75339.1"/>
    <property type="molecule type" value="Genomic_DNA"/>
</dbReference>
<evidence type="ECO:0000256" key="11">
    <source>
        <dbReference type="ARBA" id="ARBA00023204"/>
    </source>
</evidence>
<sequence>MLDAALQQQYSEARKSRDRRFDGRFFVAVKTTGIFCRPVCPARLPDEKNVDYYHYAQQAIEQGYRPCLRCRPDSAPGSFAWRGVSTTTQRAMRLLSESLDETVQAIAERLGISERYLGQLISREVGMSPKRFQLYSRLLLAKRLLQQTSLSVEDVALASGFQSSRSLQSHLKKDFALTAGDIRKAGGRQAMASELTLFLPVRLPYNWSQIRDFLQLRALEDIESVEAQSYSRAFRVDNEPGFVCATFDEQQGGFHIKAQLTRPQHLPPLLTTLRRVLDMDTDPQSVGQALSNAEVPPELQSNGLRLPGVWSLFEAGCRAIIGQQISIKAAITQLQRLSDELGEKQPYGHTFPSPQRVASSALDMLKMPAARKQAIRDFAALVAANPGKELSDSDILAIKGIGPWTLQYIKLRGSSEPDVYLEKDLIVARQAQRFAIKASLGAPWRSYLTIQLWLLANQHTGET</sequence>
<evidence type="ECO:0000256" key="5">
    <source>
        <dbReference type="ARBA" id="ARBA00022763"/>
    </source>
</evidence>
<dbReference type="GO" id="GO:0006285">
    <property type="term" value="P:base-excision repair, AP site formation"/>
    <property type="evidence" value="ECO:0007669"/>
    <property type="project" value="TreeGrafter"/>
</dbReference>
<keyword evidence="9" id="KW-0010">Activator</keyword>
<name>A0A2S9VFX9_9ALTE</name>
<keyword evidence="5" id="KW-0227">DNA damage</keyword>
<dbReference type="Pfam" id="PF02805">
    <property type="entry name" value="Ada_Zn_binding"/>
    <property type="match status" value="1"/>
</dbReference>
<organism evidence="13 14">
    <name type="scientific">Alteromonas alba</name>
    <dbReference type="NCBI Taxonomy" id="2079529"/>
    <lineage>
        <taxon>Bacteria</taxon>
        <taxon>Pseudomonadati</taxon>
        <taxon>Pseudomonadota</taxon>
        <taxon>Gammaproteobacteria</taxon>
        <taxon>Alteromonadales</taxon>
        <taxon>Alteromonadaceae</taxon>
        <taxon>Alteromonas/Salinimonas group</taxon>
        <taxon>Alteromonas</taxon>
    </lineage>
</organism>
<evidence type="ECO:0000256" key="2">
    <source>
        <dbReference type="ARBA" id="ARBA00022603"/>
    </source>
</evidence>
<keyword evidence="10" id="KW-0804">Transcription</keyword>
<dbReference type="InterPro" id="IPR051912">
    <property type="entry name" value="Alkylbase_DNA_Glycosylase/TA"/>
</dbReference>
<keyword evidence="8" id="KW-0238">DNA-binding</keyword>
<evidence type="ECO:0000256" key="7">
    <source>
        <dbReference type="ARBA" id="ARBA00023015"/>
    </source>
</evidence>
<dbReference type="GO" id="GO:0032259">
    <property type="term" value="P:methylation"/>
    <property type="evidence" value="ECO:0007669"/>
    <property type="project" value="UniProtKB-KW"/>
</dbReference>
<dbReference type="Gene3D" id="3.30.310.20">
    <property type="entry name" value="DNA-3-methyladenine glycosylase AlkA, N-terminal domain"/>
    <property type="match status" value="1"/>
</dbReference>
<dbReference type="GO" id="GO:0003700">
    <property type="term" value="F:DNA-binding transcription factor activity"/>
    <property type="evidence" value="ECO:0007669"/>
    <property type="project" value="InterPro"/>
</dbReference>
<dbReference type="GO" id="GO:0043565">
    <property type="term" value="F:sequence-specific DNA binding"/>
    <property type="evidence" value="ECO:0007669"/>
    <property type="project" value="InterPro"/>
</dbReference>
<dbReference type="AlphaFoldDB" id="A0A2S9VFX9"/>
<dbReference type="InterPro" id="IPR010316">
    <property type="entry name" value="AlkA_N"/>
</dbReference>
<dbReference type="OrthoDB" id="9811249at2"/>
<keyword evidence="3" id="KW-0808">Transferase</keyword>
<dbReference type="GO" id="GO:0043916">
    <property type="term" value="F:DNA-7-methylguanine glycosylase activity"/>
    <property type="evidence" value="ECO:0007669"/>
    <property type="project" value="TreeGrafter"/>
</dbReference>
<dbReference type="InterPro" id="IPR011257">
    <property type="entry name" value="DNA_glycosylase"/>
</dbReference>
<dbReference type="Proteomes" id="UP000238949">
    <property type="component" value="Unassembled WGS sequence"/>
</dbReference>
<dbReference type="Gene3D" id="1.10.10.60">
    <property type="entry name" value="Homeodomain-like"/>
    <property type="match status" value="1"/>
</dbReference>
<dbReference type="SUPFAM" id="SSF55945">
    <property type="entry name" value="TATA-box binding protein-like"/>
    <property type="match status" value="1"/>
</dbReference>
<dbReference type="Gene3D" id="3.40.10.10">
    <property type="entry name" value="DNA Methylphosphotriester Repair Domain"/>
    <property type="match status" value="1"/>
</dbReference>
<feature type="domain" description="HTH araC/xylS-type" evidence="12">
    <location>
        <begin position="89"/>
        <end position="185"/>
    </location>
</feature>
<dbReference type="SMART" id="SM01009">
    <property type="entry name" value="AlkA_N"/>
    <property type="match status" value="1"/>
</dbReference>
<dbReference type="InterPro" id="IPR009057">
    <property type="entry name" value="Homeodomain-like_sf"/>
</dbReference>
<keyword evidence="4" id="KW-0479">Metal-binding</keyword>
<dbReference type="Pfam" id="PF12833">
    <property type="entry name" value="HTH_18"/>
    <property type="match status" value="1"/>
</dbReference>
<dbReference type="SUPFAM" id="SSF48150">
    <property type="entry name" value="DNA-glycosylase"/>
    <property type="match status" value="1"/>
</dbReference>
<dbReference type="PANTHER" id="PTHR43003">
    <property type="entry name" value="DNA-3-METHYLADENINE GLYCOSYLASE"/>
    <property type="match status" value="1"/>
</dbReference>
<dbReference type="GO" id="GO:0008270">
    <property type="term" value="F:zinc ion binding"/>
    <property type="evidence" value="ECO:0007669"/>
    <property type="project" value="InterPro"/>
</dbReference>
<protein>
    <submittedName>
        <fullName evidence="13">Transcriptional regulator</fullName>
    </submittedName>
</protein>
<proteinExistence type="predicted"/>
<dbReference type="Gene3D" id="1.10.340.30">
    <property type="entry name" value="Hypothetical protein, domain 2"/>
    <property type="match status" value="1"/>
</dbReference>
<evidence type="ECO:0000256" key="9">
    <source>
        <dbReference type="ARBA" id="ARBA00023159"/>
    </source>
</evidence>
<comment type="cofactor">
    <cofactor evidence="1">
        <name>Zn(2+)</name>
        <dbReference type="ChEBI" id="CHEBI:29105"/>
    </cofactor>
</comment>
<evidence type="ECO:0000259" key="12">
    <source>
        <dbReference type="PROSITE" id="PS01124"/>
    </source>
</evidence>
<dbReference type="SUPFAM" id="SSF57884">
    <property type="entry name" value="Ada DNA repair protein, N-terminal domain (N-Ada 10)"/>
    <property type="match status" value="1"/>
</dbReference>
<evidence type="ECO:0000256" key="10">
    <source>
        <dbReference type="ARBA" id="ARBA00023163"/>
    </source>
</evidence>
<dbReference type="PANTHER" id="PTHR43003:SF13">
    <property type="entry name" value="DNA-3-METHYLADENINE GLYCOSYLASE 2"/>
    <property type="match status" value="1"/>
</dbReference>
<dbReference type="PROSITE" id="PS00041">
    <property type="entry name" value="HTH_ARAC_FAMILY_1"/>
    <property type="match status" value="1"/>
</dbReference>
<dbReference type="GO" id="GO:0032131">
    <property type="term" value="F:alkylated DNA binding"/>
    <property type="evidence" value="ECO:0007669"/>
    <property type="project" value="TreeGrafter"/>
</dbReference>
<reference evidence="14" key="1">
    <citation type="journal article" date="2020" name="Int. J. Syst. Evol. Microbiol.">
        <title>Alteromonas alba sp. nov., a marine bacterium isolated from the seawater of the West Pacific Ocean.</title>
        <authorList>
            <person name="Sun C."/>
            <person name="Wu Y.-H."/>
            <person name="Xamxidin M."/>
            <person name="Cheng H."/>
            <person name="Xu X.-W."/>
        </authorList>
    </citation>
    <scope>NUCLEOTIDE SEQUENCE [LARGE SCALE GENOMIC DNA]</scope>
    <source>
        <strain evidence="14">190</strain>
    </source>
</reference>
<gene>
    <name evidence="13" type="ORF">C6Y40_02295</name>
</gene>
<dbReference type="GO" id="GO:0008168">
    <property type="term" value="F:methyltransferase activity"/>
    <property type="evidence" value="ECO:0007669"/>
    <property type="project" value="UniProtKB-KW"/>
</dbReference>
<keyword evidence="6" id="KW-0862">Zinc</keyword>
<evidence type="ECO:0000313" key="14">
    <source>
        <dbReference type="Proteomes" id="UP000238949"/>
    </source>
</evidence>
<accession>A0A2S9VFX9</accession>
<comment type="caution">
    <text evidence="13">The sequence shown here is derived from an EMBL/GenBank/DDBJ whole genome shotgun (WGS) entry which is preliminary data.</text>
</comment>
<dbReference type="GO" id="GO:0008725">
    <property type="term" value="F:DNA-3-methyladenine glycosylase activity"/>
    <property type="evidence" value="ECO:0007669"/>
    <property type="project" value="TreeGrafter"/>
</dbReference>
<dbReference type="RefSeq" id="WP_105933144.1">
    <property type="nucleotide sequence ID" value="NZ_PVNP01000013.1"/>
</dbReference>
<dbReference type="PROSITE" id="PS01124">
    <property type="entry name" value="HTH_ARAC_FAMILY_2"/>
    <property type="match status" value="1"/>
</dbReference>
<dbReference type="GO" id="GO:0032993">
    <property type="term" value="C:protein-DNA complex"/>
    <property type="evidence" value="ECO:0007669"/>
    <property type="project" value="TreeGrafter"/>
</dbReference>
<dbReference type="InterPro" id="IPR018062">
    <property type="entry name" value="HTH_AraC-typ_CS"/>
</dbReference>
<dbReference type="SMART" id="SM00342">
    <property type="entry name" value="HTH_ARAC"/>
    <property type="match status" value="1"/>
</dbReference>
<dbReference type="InterPro" id="IPR004026">
    <property type="entry name" value="Ada_DNA_repair_Zn-bd"/>
</dbReference>
<keyword evidence="7" id="KW-0805">Transcription regulation</keyword>
<evidence type="ECO:0000256" key="1">
    <source>
        <dbReference type="ARBA" id="ARBA00001947"/>
    </source>
</evidence>
<dbReference type="GO" id="GO:0006307">
    <property type="term" value="P:DNA alkylation repair"/>
    <property type="evidence" value="ECO:0007669"/>
    <property type="project" value="TreeGrafter"/>
</dbReference>
<dbReference type="SUPFAM" id="SSF46689">
    <property type="entry name" value="Homeodomain-like"/>
    <property type="match status" value="1"/>
</dbReference>
<keyword evidence="2" id="KW-0489">Methyltransferase</keyword>
<dbReference type="InterPro" id="IPR018060">
    <property type="entry name" value="HTH_AraC"/>
</dbReference>
<evidence type="ECO:0000256" key="6">
    <source>
        <dbReference type="ARBA" id="ARBA00022833"/>
    </source>
</evidence>
<evidence type="ECO:0000256" key="8">
    <source>
        <dbReference type="ARBA" id="ARBA00023125"/>
    </source>
</evidence>
<keyword evidence="11" id="KW-0234">DNA repair</keyword>
<dbReference type="InterPro" id="IPR037046">
    <property type="entry name" value="AlkA_N_sf"/>
</dbReference>
<dbReference type="GO" id="GO:0005737">
    <property type="term" value="C:cytoplasm"/>
    <property type="evidence" value="ECO:0007669"/>
    <property type="project" value="TreeGrafter"/>
</dbReference>